<evidence type="ECO:0000259" key="6">
    <source>
        <dbReference type="Pfam" id="PF06321"/>
    </source>
</evidence>
<keyword evidence="4" id="KW-0281">Fimbrium</keyword>
<protein>
    <submittedName>
        <fullName evidence="8">Uncharacterized protein</fullName>
    </submittedName>
</protein>
<feature type="domain" description="Major fimbrial subunit protein N-terminal" evidence="6">
    <location>
        <begin position="37"/>
        <end position="185"/>
    </location>
</feature>
<organism evidence="8 9">
    <name type="scientific">Parabacteroides gordonii MS-1 = DSM 23371</name>
    <dbReference type="NCBI Taxonomy" id="1203610"/>
    <lineage>
        <taxon>Bacteria</taxon>
        <taxon>Pseudomonadati</taxon>
        <taxon>Bacteroidota</taxon>
        <taxon>Bacteroidia</taxon>
        <taxon>Bacteroidales</taxon>
        <taxon>Tannerellaceae</taxon>
        <taxon>Parabacteroides</taxon>
    </lineage>
</organism>
<proteinExistence type="inferred from homology"/>
<reference evidence="8 9" key="1">
    <citation type="submission" date="2013-04" db="EMBL/GenBank/DDBJ databases">
        <title>The Genome Sequence of Parabacteroides gordonii DSM 23371.</title>
        <authorList>
            <consortium name="The Broad Institute Genomics Platform"/>
            <person name="Earl A."/>
            <person name="Ward D."/>
            <person name="Feldgarden M."/>
            <person name="Gevers D."/>
            <person name="Martens E."/>
            <person name="Sakamoto M."/>
            <person name="Benno Y."/>
            <person name="Suzuki N."/>
            <person name="Matsunaga N."/>
            <person name="Koshihara K."/>
            <person name="Seki M."/>
            <person name="Komiya H."/>
            <person name="Walker B."/>
            <person name="Young S."/>
            <person name="Zeng Q."/>
            <person name="Gargeya S."/>
            <person name="Fitzgerald M."/>
            <person name="Haas B."/>
            <person name="Abouelleil A."/>
            <person name="Allen A.W."/>
            <person name="Alvarado L."/>
            <person name="Arachchi H.M."/>
            <person name="Berlin A.M."/>
            <person name="Chapman S.B."/>
            <person name="Gainer-Dewar J."/>
            <person name="Goldberg J."/>
            <person name="Griggs A."/>
            <person name="Gujja S."/>
            <person name="Hansen M."/>
            <person name="Howarth C."/>
            <person name="Imamovic A."/>
            <person name="Ireland A."/>
            <person name="Larimer J."/>
            <person name="McCowan C."/>
            <person name="Murphy C."/>
            <person name="Pearson M."/>
            <person name="Poon T.W."/>
            <person name="Priest M."/>
            <person name="Roberts A."/>
            <person name="Saif S."/>
            <person name="Shea T."/>
            <person name="Sisk P."/>
            <person name="Sykes S."/>
            <person name="Wortman J."/>
            <person name="Nusbaum C."/>
            <person name="Birren B."/>
        </authorList>
    </citation>
    <scope>NUCLEOTIDE SEQUENCE [LARGE SCALE GENOMIC DNA]</scope>
    <source>
        <strain evidence="8 9">MS-1</strain>
    </source>
</reference>
<dbReference type="HOGENOM" id="CLU_741558_0_0_10"/>
<dbReference type="PROSITE" id="PS51257">
    <property type="entry name" value="PROKAR_LIPOPROTEIN"/>
    <property type="match status" value="1"/>
</dbReference>
<dbReference type="Proteomes" id="UP000033035">
    <property type="component" value="Unassembled WGS sequence"/>
</dbReference>
<dbReference type="STRING" id="1203610.HMPREF1536_02551"/>
<dbReference type="PATRIC" id="fig|1203610.3.peg.2620"/>
<evidence type="ECO:0000256" key="3">
    <source>
        <dbReference type="ARBA" id="ARBA00022729"/>
    </source>
</evidence>
<evidence type="ECO:0000256" key="2">
    <source>
        <dbReference type="ARBA" id="ARBA00006011"/>
    </source>
</evidence>
<feature type="chain" id="PRO_5002489640" evidence="5">
    <location>
        <begin position="23"/>
        <end position="358"/>
    </location>
</feature>
<dbReference type="Gene3D" id="2.60.40.2580">
    <property type="match status" value="1"/>
</dbReference>
<gene>
    <name evidence="8" type="ORF">HMPREF1536_02551</name>
</gene>
<dbReference type="EMBL" id="AQHW01000015">
    <property type="protein sequence ID" value="KKB55097.1"/>
    <property type="molecule type" value="Genomic_DNA"/>
</dbReference>
<evidence type="ECO:0000313" key="8">
    <source>
        <dbReference type="EMBL" id="KKB55097.1"/>
    </source>
</evidence>
<dbReference type="AlphaFoldDB" id="A0A0F5JCD6"/>
<comment type="subcellular location">
    <subcellularLocation>
        <location evidence="1">Fimbrium</location>
    </subcellularLocation>
</comment>
<comment type="caution">
    <text evidence="8">The sequence shown here is derived from an EMBL/GenBank/DDBJ whole genome shotgun (WGS) entry which is preliminary data.</text>
</comment>
<dbReference type="InterPro" id="IPR049370">
    <property type="entry name" value="Fim1C-like_C"/>
</dbReference>
<dbReference type="Gene3D" id="2.60.40.3690">
    <property type="match status" value="1"/>
</dbReference>
<dbReference type="Pfam" id="PF06321">
    <property type="entry name" value="P_gingi_FimA"/>
    <property type="match status" value="1"/>
</dbReference>
<dbReference type="InterPro" id="IPR029141">
    <property type="entry name" value="FimA_N"/>
</dbReference>
<evidence type="ECO:0000256" key="4">
    <source>
        <dbReference type="ARBA" id="ARBA00023263"/>
    </source>
</evidence>
<evidence type="ECO:0000313" key="9">
    <source>
        <dbReference type="Proteomes" id="UP000033035"/>
    </source>
</evidence>
<dbReference type="GO" id="GO:0009289">
    <property type="term" value="C:pilus"/>
    <property type="evidence" value="ECO:0007669"/>
    <property type="project" value="UniProtKB-SubCell"/>
</dbReference>
<evidence type="ECO:0000259" key="7">
    <source>
        <dbReference type="Pfam" id="PF21489"/>
    </source>
</evidence>
<name>A0A0F5JCD6_9BACT</name>
<dbReference type="Pfam" id="PF21489">
    <property type="entry name" value="Fim1C-like_C"/>
    <property type="match status" value="1"/>
</dbReference>
<keyword evidence="9" id="KW-1185">Reference proteome</keyword>
<accession>A0A0F5JCD6</accession>
<sequence>MKQMKNILFCAGLSLLACLSCSKDDNNNNPESLADAKLTVEIKATGTKTKAYNPNDLNELEGEANINNLAVLIFSEDGSTVFGRKWEAVQAEYTAMLTDVPAEAAKARIIIVANVPESLINGVTSYDGFQEDMVDLASQSQTSLAMSSRVIATEEALIADDNYLGYESMGSDNVNGIFSPILLTRIPARVDLVSLETNFAGSPLEGRSVRVETVSLIDMKTRSHYFSAGEWGAVEVPGNQGSSSVVTLNTTINDVTPVTNTPYSHYVMENMDTENPTQIAIRATLLATETASAQTKTFVSTINLNGIDKGYGHNLIKRNYVYRLWITFGKNSFEPNTYLDVAVEVVGWGPVNQDVVID</sequence>
<comment type="similarity">
    <text evidence="2">Belongs to the bacteroidetes fimbrillin superfamily. FimA/Mfa1 family.</text>
</comment>
<feature type="domain" description="Fimbrium tip subunit Fim1C-like C-terminal" evidence="7">
    <location>
        <begin position="187"/>
        <end position="334"/>
    </location>
</feature>
<evidence type="ECO:0000256" key="1">
    <source>
        <dbReference type="ARBA" id="ARBA00004561"/>
    </source>
</evidence>
<keyword evidence="3 5" id="KW-0732">Signal</keyword>
<feature type="signal peptide" evidence="5">
    <location>
        <begin position="1"/>
        <end position="22"/>
    </location>
</feature>
<evidence type="ECO:0000256" key="5">
    <source>
        <dbReference type="SAM" id="SignalP"/>
    </source>
</evidence>